<evidence type="ECO:0000313" key="6">
    <source>
        <dbReference type="Proteomes" id="UP000219338"/>
    </source>
</evidence>
<evidence type="ECO:0000313" key="5">
    <source>
        <dbReference type="EMBL" id="SJL16395.1"/>
    </source>
</evidence>
<dbReference type="InterPro" id="IPR036875">
    <property type="entry name" value="Znf_CCHC_sf"/>
</dbReference>
<dbReference type="EMBL" id="FUEG01000034">
    <property type="protein sequence ID" value="SJL16395.1"/>
    <property type="molecule type" value="Genomic_DNA"/>
</dbReference>
<evidence type="ECO:0000256" key="1">
    <source>
        <dbReference type="ARBA" id="ARBA00022664"/>
    </source>
</evidence>
<feature type="region of interest" description="Disordered" evidence="3">
    <location>
        <begin position="224"/>
        <end position="267"/>
    </location>
</feature>
<feature type="region of interest" description="Disordered" evidence="3">
    <location>
        <begin position="41"/>
        <end position="82"/>
    </location>
</feature>
<dbReference type="GO" id="GO:0008270">
    <property type="term" value="F:zinc ion binding"/>
    <property type="evidence" value="ECO:0007669"/>
    <property type="project" value="UniProtKB-KW"/>
</dbReference>
<name>A0A284S5W7_ARMOS</name>
<keyword evidence="2" id="KW-0862">Zinc</keyword>
<dbReference type="GO" id="GO:0006397">
    <property type="term" value="P:mRNA processing"/>
    <property type="evidence" value="ECO:0007669"/>
    <property type="project" value="UniProtKB-KW"/>
</dbReference>
<organism evidence="5 6">
    <name type="scientific">Armillaria ostoyae</name>
    <name type="common">Armillaria root rot fungus</name>
    <dbReference type="NCBI Taxonomy" id="47428"/>
    <lineage>
        <taxon>Eukaryota</taxon>
        <taxon>Fungi</taxon>
        <taxon>Dikarya</taxon>
        <taxon>Basidiomycota</taxon>
        <taxon>Agaricomycotina</taxon>
        <taxon>Agaricomycetes</taxon>
        <taxon>Agaricomycetidae</taxon>
        <taxon>Agaricales</taxon>
        <taxon>Marasmiineae</taxon>
        <taxon>Physalacriaceae</taxon>
        <taxon>Armillaria</taxon>
    </lineage>
</organism>
<dbReference type="SMART" id="SM00343">
    <property type="entry name" value="ZnF_C2HC"/>
    <property type="match status" value="1"/>
</dbReference>
<dbReference type="Proteomes" id="UP000219338">
    <property type="component" value="Unassembled WGS sequence"/>
</dbReference>
<feature type="compositionally biased region" description="Polar residues" evidence="3">
    <location>
        <begin position="50"/>
        <end position="76"/>
    </location>
</feature>
<evidence type="ECO:0000256" key="3">
    <source>
        <dbReference type="SAM" id="MobiDB-lite"/>
    </source>
</evidence>
<dbReference type="OMA" id="SEWKACI"/>
<feature type="compositionally biased region" description="Basic and acidic residues" evidence="3">
    <location>
        <begin position="245"/>
        <end position="258"/>
    </location>
</feature>
<sequence length="267" mass="28580">MIANIGRDIPQTYSEWKACILVMYDERQKNYAFDQHLNHLRDNKQPYKGTPTTATSNKAGGATSLSSGKPMSSTAPSGGCDAGGRWLAHPGTTFGGQGAPMDIGQMHAKGLCFRCHKQGHLSKDCPEKKDFRDIQVQGRRGQGGGKRSGGLGFDSPMITKDLSTGACLSPTGRSYSTFLVTSCLPTHSNIPTSTLLALNVPCMTSTPVLESQNRYTALSVEEYNNNDTNTDTPLKGSNNGSPARAETKTVKPAGHEAESLSMLHSIL</sequence>
<gene>
    <name evidence="5" type="ORF">ARMOST_19919</name>
</gene>
<keyword evidence="1" id="KW-0507">mRNA processing</keyword>
<evidence type="ECO:0000259" key="4">
    <source>
        <dbReference type="PROSITE" id="PS50158"/>
    </source>
</evidence>
<keyword evidence="6" id="KW-1185">Reference proteome</keyword>
<dbReference type="GO" id="GO:0003676">
    <property type="term" value="F:nucleic acid binding"/>
    <property type="evidence" value="ECO:0007669"/>
    <property type="project" value="InterPro"/>
</dbReference>
<dbReference type="AlphaFoldDB" id="A0A284S5W7"/>
<keyword evidence="2" id="KW-0863">Zinc-finger</keyword>
<feature type="domain" description="CCHC-type" evidence="4">
    <location>
        <begin position="112"/>
        <end position="127"/>
    </location>
</feature>
<dbReference type="PROSITE" id="PS50158">
    <property type="entry name" value="ZF_CCHC"/>
    <property type="match status" value="1"/>
</dbReference>
<dbReference type="Gene3D" id="4.10.60.10">
    <property type="entry name" value="Zinc finger, CCHC-type"/>
    <property type="match status" value="1"/>
</dbReference>
<accession>A0A284S5W7</accession>
<dbReference type="SUPFAM" id="SSF57756">
    <property type="entry name" value="Retrovirus zinc finger-like domains"/>
    <property type="match status" value="1"/>
</dbReference>
<protein>
    <recommendedName>
        <fullName evidence="4">CCHC-type domain-containing protein</fullName>
    </recommendedName>
</protein>
<dbReference type="InterPro" id="IPR001878">
    <property type="entry name" value="Znf_CCHC"/>
</dbReference>
<proteinExistence type="predicted"/>
<dbReference type="OrthoDB" id="3061217at2759"/>
<reference evidence="6" key="1">
    <citation type="journal article" date="2017" name="Nat. Ecol. Evol.">
        <title>Genome expansion and lineage-specific genetic innovations in the forest pathogenic fungi Armillaria.</title>
        <authorList>
            <person name="Sipos G."/>
            <person name="Prasanna A.N."/>
            <person name="Walter M.C."/>
            <person name="O'Connor E."/>
            <person name="Balint B."/>
            <person name="Krizsan K."/>
            <person name="Kiss B."/>
            <person name="Hess J."/>
            <person name="Varga T."/>
            <person name="Slot J."/>
            <person name="Riley R."/>
            <person name="Boka B."/>
            <person name="Rigling D."/>
            <person name="Barry K."/>
            <person name="Lee J."/>
            <person name="Mihaltcheva S."/>
            <person name="LaButti K."/>
            <person name="Lipzen A."/>
            <person name="Waldron R."/>
            <person name="Moloney N.M."/>
            <person name="Sperisen C."/>
            <person name="Kredics L."/>
            <person name="Vagvoelgyi C."/>
            <person name="Patrignani A."/>
            <person name="Fitzpatrick D."/>
            <person name="Nagy I."/>
            <person name="Doyle S."/>
            <person name="Anderson J.B."/>
            <person name="Grigoriev I.V."/>
            <person name="Gueldener U."/>
            <person name="Muensterkoetter M."/>
            <person name="Nagy L.G."/>
        </authorList>
    </citation>
    <scope>NUCLEOTIDE SEQUENCE [LARGE SCALE GENOMIC DNA]</scope>
    <source>
        <strain evidence="6">C18/9</strain>
    </source>
</reference>
<evidence type="ECO:0000256" key="2">
    <source>
        <dbReference type="PROSITE-ProRule" id="PRU00047"/>
    </source>
</evidence>
<keyword evidence="2" id="KW-0479">Metal-binding</keyword>